<organism evidence="2 3">
    <name type="scientific">Ensete ventricosum</name>
    <name type="common">Abyssinian banana</name>
    <name type="synonym">Musa ensete</name>
    <dbReference type="NCBI Taxonomy" id="4639"/>
    <lineage>
        <taxon>Eukaryota</taxon>
        <taxon>Viridiplantae</taxon>
        <taxon>Streptophyta</taxon>
        <taxon>Embryophyta</taxon>
        <taxon>Tracheophyta</taxon>
        <taxon>Spermatophyta</taxon>
        <taxon>Magnoliopsida</taxon>
        <taxon>Liliopsida</taxon>
        <taxon>Zingiberales</taxon>
        <taxon>Musaceae</taxon>
        <taxon>Ensete</taxon>
    </lineage>
</organism>
<accession>A0AAV8RV61</accession>
<evidence type="ECO:0000256" key="1">
    <source>
        <dbReference type="SAM" id="MobiDB-lite"/>
    </source>
</evidence>
<keyword evidence="3" id="KW-1185">Reference proteome</keyword>
<gene>
    <name evidence="2" type="ORF">OPV22_000789</name>
</gene>
<dbReference type="EMBL" id="JAQQAF010000001">
    <property type="protein sequence ID" value="KAJ8510355.1"/>
    <property type="molecule type" value="Genomic_DNA"/>
</dbReference>
<dbReference type="Proteomes" id="UP001222027">
    <property type="component" value="Unassembled WGS sequence"/>
</dbReference>
<evidence type="ECO:0000313" key="3">
    <source>
        <dbReference type="Proteomes" id="UP001222027"/>
    </source>
</evidence>
<sequence>MGGDEGSSDGAGTEVEARRLEAETAARAAPQGERRPTAAPEAEHDIDMLDPNGLKERVQNFLQDKRRGVSGATWELDPTQSAIRSSRNPLPRIEFLNIANAFPLQVVIIAYNEYESWAFAALGVNLWELRLGWSGLKEDPLPALCLHHNLSVLYVPKSYDGEQLCFSTDWFPKLQEPHLLHLPRLKRIIIEKGRSEKHIPKVLDKIQIDGTKTIEVLSWPNGTTHPALSQDHENYVSSLEEANPQLNFEELNLHSNLQEPILQTTLCCCQQLPLQEPRLGKRHINSLES</sequence>
<comment type="caution">
    <text evidence="2">The sequence shown here is derived from an EMBL/GenBank/DDBJ whole genome shotgun (WGS) entry which is preliminary data.</text>
</comment>
<protein>
    <submittedName>
        <fullName evidence="2">Uncharacterized protein</fullName>
    </submittedName>
</protein>
<feature type="compositionally biased region" description="Basic and acidic residues" evidence="1">
    <location>
        <begin position="15"/>
        <end position="24"/>
    </location>
</feature>
<evidence type="ECO:0000313" key="2">
    <source>
        <dbReference type="EMBL" id="KAJ8510355.1"/>
    </source>
</evidence>
<name>A0AAV8RV61_ENSVE</name>
<feature type="region of interest" description="Disordered" evidence="1">
    <location>
        <begin position="1"/>
        <end position="50"/>
    </location>
</feature>
<dbReference type="AlphaFoldDB" id="A0AAV8RV61"/>
<reference evidence="2 3" key="1">
    <citation type="submission" date="2022-12" db="EMBL/GenBank/DDBJ databases">
        <title>Chromosome-scale assembly of the Ensete ventricosum genome.</title>
        <authorList>
            <person name="Dussert Y."/>
            <person name="Stocks J."/>
            <person name="Wendawek A."/>
            <person name="Woldeyes F."/>
            <person name="Nichols R.A."/>
            <person name="Borrell J.S."/>
        </authorList>
    </citation>
    <scope>NUCLEOTIDE SEQUENCE [LARGE SCALE GENOMIC DNA]</scope>
    <source>
        <strain evidence="3">cv. Maze</strain>
        <tissue evidence="2">Seeds</tissue>
    </source>
</reference>
<proteinExistence type="predicted"/>
<feature type="compositionally biased region" description="Basic and acidic residues" evidence="1">
    <location>
        <begin position="32"/>
        <end position="50"/>
    </location>
</feature>